<organism evidence="2 3">
    <name type="scientific">Pectobacterium fontis</name>
    <dbReference type="NCBI Taxonomy" id="2558042"/>
    <lineage>
        <taxon>Bacteria</taxon>
        <taxon>Pseudomonadati</taxon>
        <taxon>Pseudomonadota</taxon>
        <taxon>Gammaproteobacteria</taxon>
        <taxon>Enterobacterales</taxon>
        <taxon>Pectobacteriaceae</taxon>
        <taxon>Pectobacterium</taxon>
    </lineage>
</organism>
<dbReference type="AlphaFoldDB" id="A0A7V8IGB8"/>
<reference evidence="2 3" key="1">
    <citation type="submission" date="2014-10" db="EMBL/GenBank/DDBJ databases">
        <title>Genome sequence of Pectobacterium carotovorum M022.</title>
        <authorList>
            <person name="Chan K.-G."/>
            <person name="Tan W.-S."/>
        </authorList>
    </citation>
    <scope>NUCLEOTIDE SEQUENCE [LARGE SCALE GENOMIC DNA]</scope>
    <source>
        <strain evidence="2 3">M022</strain>
    </source>
</reference>
<protein>
    <submittedName>
        <fullName evidence="2">Uncharacterized protein</fullName>
    </submittedName>
</protein>
<name>A0A7V8IGB8_9GAMM</name>
<proteinExistence type="predicted"/>
<dbReference type="EMBL" id="JSXC01000048">
    <property type="protein sequence ID" value="KHN49827.1"/>
    <property type="molecule type" value="Genomic_DNA"/>
</dbReference>
<dbReference type="Proteomes" id="UP000053038">
    <property type="component" value="Unassembled WGS sequence"/>
</dbReference>
<gene>
    <name evidence="2" type="ORF">OI69_17015</name>
</gene>
<evidence type="ECO:0000313" key="2">
    <source>
        <dbReference type="EMBL" id="KHN49827.1"/>
    </source>
</evidence>
<feature type="region of interest" description="Disordered" evidence="1">
    <location>
        <begin position="29"/>
        <end position="52"/>
    </location>
</feature>
<feature type="compositionally biased region" description="Polar residues" evidence="1">
    <location>
        <begin position="30"/>
        <end position="42"/>
    </location>
</feature>
<keyword evidence="3" id="KW-1185">Reference proteome</keyword>
<evidence type="ECO:0000256" key="1">
    <source>
        <dbReference type="SAM" id="MobiDB-lite"/>
    </source>
</evidence>
<evidence type="ECO:0000313" key="3">
    <source>
        <dbReference type="Proteomes" id="UP000053038"/>
    </source>
</evidence>
<sequence>MPIRQQIINFDCVIQHVVQREALLQKMENSRTTGKLSGQVRPTMSEAKNRMSRDLSLLNKKVTIRETTKPIM</sequence>
<comment type="caution">
    <text evidence="2">The sequence shown here is derived from an EMBL/GenBank/DDBJ whole genome shotgun (WGS) entry which is preliminary data.</text>
</comment>
<accession>A0A7V8IGB8</accession>